<dbReference type="OrthoDB" id="2300497at2"/>
<dbReference type="RefSeq" id="WP_093752641.1">
    <property type="nucleotide sequence ID" value="NZ_FNNG01000006.1"/>
</dbReference>
<accession>A0A1H2YL01</accession>
<proteinExistence type="predicted"/>
<sequence>MDLNLSDIDRVIEITSNGYSSVSGSIATDKVNKLLSRGWKLLKIYTTCYDHDIAPQQQTIHYVLGITKENYEKLNKEETEKIEDPYPDYGW</sequence>
<gene>
    <name evidence="1" type="ORF">SAMN05660923_01644</name>
</gene>
<dbReference type="Proteomes" id="UP000198828">
    <property type="component" value="Unassembled WGS sequence"/>
</dbReference>
<dbReference type="EMBL" id="FNNG01000006">
    <property type="protein sequence ID" value="SDX05488.1"/>
    <property type="molecule type" value="Genomic_DNA"/>
</dbReference>
<organism evidence="1 2">
    <name type="scientific">Tepidimicrobium xylanilyticum</name>
    <dbReference type="NCBI Taxonomy" id="1123352"/>
    <lineage>
        <taxon>Bacteria</taxon>
        <taxon>Bacillati</taxon>
        <taxon>Bacillota</taxon>
        <taxon>Tissierellia</taxon>
        <taxon>Tissierellales</taxon>
        <taxon>Tepidimicrobiaceae</taxon>
        <taxon>Tepidimicrobium</taxon>
    </lineage>
</organism>
<name>A0A1H2YL01_9FIRM</name>
<dbReference type="AlphaFoldDB" id="A0A1H2YL01"/>
<keyword evidence="2" id="KW-1185">Reference proteome</keyword>
<reference evidence="1 2" key="1">
    <citation type="submission" date="2016-10" db="EMBL/GenBank/DDBJ databases">
        <authorList>
            <person name="de Groot N.N."/>
        </authorList>
    </citation>
    <scope>NUCLEOTIDE SEQUENCE [LARGE SCALE GENOMIC DNA]</scope>
    <source>
        <strain evidence="1 2">DSM 23310</strain>
    </source>
</reference>
<evidence type="ECO:0000313" key="2">
    <source>
        <dbReference type="Proteomes" id="UP000198828"/>
    </source>
</evidence>
<protein>
    <submittedName>
        <fullName evidence="1">Uncharacterized protein</fullName>
    </submittedName>
</protein>
<evidence type="ECO:0000313" key="1">
    <source>
        <dbReference type="EMBL" id="SDX05488.1"/>
    </source>
</evidence>